<keyword evidence="2" id="KW-1185">Reference proteome</keyword>
<reference evidence="2" key="1">
    <citation type="submission" date="2017-05" db="EMBL/GenBank/DDBJ databases">
        <authorList>
            <person name="Rodrigo-Torres L."/>
            <person name="Arahal R. D."/>
            <person name="Lucena T."/>
        </authorList>
    </citation>
    <scope>NUCLEOTIDE SEQUENCE [LARGE SCALE GENOMIC DNA]</scope>
    <source>
        <strain evidence="2">CECT 8868</strain>
    </source>
</reference>
<evidence type="ECO:0000313" key="2">
    <source>
        <dbReference type="Proteomes" id="UP000203464"/>
    </source>
</evidence>
<sequence length="233" mass="25388">MSSTLRVSDRTALCRRVRMILRGALFPSNVAISMGVEPNATCLSFDTFQLFLTVFIGIDCSDGFCQVLRMEHQSPPRGGAAVGHLGELNAIEAGAVIYWRLWSTGIDGQRRTHADFSRVLGEKPGFEAVDALAQIFDLCVRHGRRPLMRHDLDCKCLGADESCIANFIGYASECKREDAALIASLIVKPDLCLPMAALAQTFGLALRRMALAELPRGAPNIAAETHSTSKTIH</sequence>
<proteinExistence type="predicted"/>
<dbReference type="AlphaFoldDB" id="A0A238JKY8"/>
<accession>A0A238JKY8</accession>
<evidence type="ECO:0000313" key="1">
    <source>
        <dbReference type="EMBL" id="SMX30874.1"/>
    </source>
</evidence>
<dbReference type="Proteomes" id="UP000203464">
    <property type="component" value="Unassembled WGS sequence"/>
</dbReference>
<gene>
    <name evidence="1" type="ORF">OCA8868_00075</name>
</gene>
<dbReference type="EMBL" id="FXYD01000001">
    <property type="protein sequence ID" value="SMX30874.1"/>
    <property type="molecule type" value="Genomic_DNA"/>
</dbReference>
<organism evidence="1 2">
    <name type="scientific">Octadecabacter ascidiaceicola</name>
    <dbReference type="NCBI Taxonomy" id="1655543"/>
    <lineage>
        <taxon>Bacteria</taxon>
        <taxon>Pseudomonadati</taxon>
        <taxon>Pseudomonadota</taxon>
        <taxon>Alphaproteobacteria</taxon>
        <taxon>Rhodobacterales</taxon>
        <taxon>Roseobacteraceae</taxon>
        <taxon>Octadecabacter</taxon>
    </lineage>
</organism>
<name>A0A238JKY8_9RHOB</name>
<protein>
    <submittedName>
        <fullName evidence="1">Uncharacterized protein</fullName>
    </submittedName>
</protein>